<dbReference type="EMBL" id="JAOWKX010000001">
    <property type="protein sequence ID" value="MCV2883291.1"/>
    <property type="molecule type" value="Genomic_DNA"/>
</dbReference>
<dbReference type="Pfam" id="PF21687">
    <property type="entry name" value="T2SSK_1st"/>
    <property type="match status" value="1"/>
</dbReference>
<dbReference type="SUPFAM" id="SSF158544">
    <property type="entry name" value="GspK insert domain-like"/>
    <property type="match status" value="1"/>
</dbReference>
<dbReference type="PANTHER" id="PTHR38831">
    <property type="entry name" value="TYPE II SECRETION SYSTEM PROTEIN K"/>
    <property type="match status" value="1"/>
</dbReference>
<name>A0ABT3A4H5_9ALTE</name>
<sequence length="292" mass="32613">MVRLNNGIALIQVLLIVAVLSIFGMYVTAKVKSDVSVALLSQDNAKGFLTLKSVESELLFALLTQEKRVVHEHTNVYVRNWNFFGQPFYIDENIAIRIQDHAGLLHVKELASSHFQPLLRALGYSNERGIVIEQSLLDWQDTDTLARLQGAEAQDYVVGPRNGNIYLREELALVQGIDNSVYDLLANVVTVYPKKHFNPTTAPQFVLASYVGDNIAREVVSARANGGLDKVSFESLTGMQETIDTVFAPSTTMTIRIDVNVDKVNVSKEMIVDVNPYATGRHSPLNYFEVKW</sequence>
<feature type="domain" description="T2SS protein K first SAM-like" evidence="12">
    <location>
        <begin position="108"/>
        <end position="194"/>
    </location>
</feature>
<keyword evidence="6 11" id="KW-0812">Transmembrane</keyword>
<comment type="similarity">
    <text evidence="2 10">Belongs to the GSP K family.</text>
</comment>
<dbReference type="Gene3D" id="1.10.40.60">
    <property type="entry name" value="EpsJ-like"/>
    <property type="match status" value="1"/>
</dbReference>
<evidence type="ECO:0000256" key="11">
    <source>
        <dbReference type="SAM" id="Phobius"/>
    </source>
</evidence>
<dbReference type="InterPro" id="IPR005628">
    <property type="entry name" value="GspK"/>
</dbReference>
<proteinExistence type="inferred from homology"/>
<evidence type="ECO:0000256" key="9">
    <source>
        <dbReference type="ARBA" id="ARBA00023136"/>
    </source>
</evidence>
<evidence type="ECO:0000256" key="5">
    <source>
        <dbReference type="ARBA" id="ARBA00022519"/>
    </source>
</evidence>
<feature type="transmembrane region" description="Helical" evidence="11">
    <location>
        <begin position="7"/>
        <end position="27"/>
    </location>
</feature>
<evidence type="ECO:0000256" key="7">
    <source>
        <dbReference type="ARBA" id="ARBA00022927"/>
    </source>
</evidence>
<evidence type="ECO:0000256" key="4">
    <source>
        <dbReference type="ARBA" id="ARBA00022475"/>
    </source>
</evidence>
<keyword evidence="4 10" id="KW-1003">Cell membrane</keyword>
<keyword evidence="8 11" id="KW-1133">Transmembrane helix</keyword>
<comment type="caution">
    <text evidence="13">The sequence shown here is derived from an EMBL/GenBank/DDBJ whole genome shotgun (WGS) entry which is preliminary data.</text>
</comment>
<evidence type="ECO:0000256" key="3">
    <source>
        <dbReference type="ARBA" id="ARBA00022448"/>
    </source>
</evidence>
<keyword evidence="5 10" id="KW-0997">Cell inner membrane</keyword>
<keyword evidence="3 10" id="KW-0813">Transport</keyword>
<organism evidence="13 14">
    <name type="scientific">Fluctibacter corallii</name>
    <dbReference type="NCBI Taxonomy" id="2984329"/>
    <lineage>
        <taxon>Bacteria</taxon>
        <taxon>Pseudomonadati</taxon>
        <taxon>Pseudomonadota</taxon>
        <taxon>Gammaproteobacteria</taxon>
        <taxon>Alteromonadales</taxon>
        <taxon>Alteromonadaceae</taxon>
        <taxon>Fluctibacter</taxon>
    </lineage>
</organism>
<dbReference type="RefSeq" id="WP_263710490.1">
    <property type="nucleotide sequence ID" value="NZ_JAOWKX010000001.1"/>
</dbReference>
<dbReference type="PANTHER" id="PTHR38831:SF2">
    <property type="entry name" value="TYPE II SECRETION SYSTEM PROTEIN K"/>
    <property type="match status" value="1"/>
</dbReference>
<evidence type="ECO:0000313" key="14">
    <source>
        <dbReference type="Proteomes" id="UP001652504"/>
    </source>
</evidence>
<dbReference type="PIRSF" id="PIRSF002786">
    <property type="entry name" value="XcpX"/>
    <property type="match status" value="1"/>
</dbReference>
<comment type="subcellular location">
    <subcellularLocation>
        <location evidence="1 10">Cell inner membrane</location>
    </subcellularLocation>
</comment>
<evidence type="ECO:0000256" key="2">
    <source>
        <dbReference type="ARBA" id="ARBA00007246"/>
    </source>
</evidence>
<evidence type="ECO:0000259" key="12">
    <source>
        <dbReference type="Pfam" id="PF21687"/>
    </source>
</evidence>
<evidence type="ECO:0000256" key="8">
    <source>
        <dbReference type="ARBA" id="ARBA00022989"/>
    </source>
</evidence>
<evidence type="ECO:0000313" key="13">
    <source>
        <dbReference type="EMBL" id="MCV2883291.1"/>
    </source>
</evidence>
<gene>
    <name evidence="13" type="ORF">OE749_01100</name>
</gene>
<evidence type="ECO:0000256" key="6">
    <source>
        <dbReference type="ARBA" id="ARBA00022692"/>
    </source>
</evidence>
<keyword evidence="7" id="KW-0653">Protein transport</keyword>
<accession>A0ABT3A4H5</accession>
<reference evidence="13 14" key="1">
    <citation type="submission" date="2022-10" db="EMBL/GenBank/DDBJ databases">
        <title>Aestuariibacter sp. AA17 isolated from Montipora capitata coral fragment.</title>
        <authorList>
            <person name="Emsley S.A."/>
            <person name="Pfannmuller K.M."/>
            <person name="Loughran R.M."/>
            <person name="Shlafstein M."/>
            <person name="Papke E."/>
            <person name="Saw J.H."/>
            <person name="Ushijima B."/>
            <person name="Videau P."/>
        </authorList>
    </citation>
    <scope>NUCLEOTIDE SEQUENCE [LARGE SCALE GENOMIC DNA]</scope>
    <source>
        <strain evidence="13 14">AA17</strain>
    </source>
</reference>
<dbReference type="InterPro" id="IPR049031">
    <property type="entry name" value="T2SSK_SAM-like_1st"/>
</dbReference>
<dbReference type="Proteomes" id="UP001652504">
    <property type="component" value="Unassembled WGS sequence"/>
</dbReference>
<evidence type="ECO:0000256" key="1">
    <source>
        <dbReference type="ARBA" id="ARBA00004533"/>
    </source>
</evidence>
<protein>
    <recommendedName>
        <fullName evidence="10">Type II secretion system protein K</fullName>
    </recommendedName>
</protein>
<evidence type="ECO:0000256" key="10">
    <source>
        <dbReference type="PIRNR" id="PIRNR002786"/>
    </source>
</evidence>
<keyword evidence="9 10" id="KW-0472">Membrane</keyword>
<dbReference type="InterPro" id="IPR038072">
    <property type="entry name" value="GspK_central_sf"/>
</dbReference>
<keyword evidence="14" id="KW-1185">Reference proteome</keyword>